<organism evidence="2 3">
    <name type="scientific">Viridibacillus soli</name>
    <dbReference type="NCBI Taxonomy" id="2798301"/>
    <lineage>
        <taxon>Bacteria</taxon>
        <taxon>Bacillati</taxon>
        <taxon>Bacillota</taxon>
        <taxon>Bacilli</taxon>
        <taxon>Bacillales</taxon>
        <taxon>Caryophanaceae</taxon>
        <taxon>Viridibacillus</taxon>
    </lineage>
</organism>
<dbReference type="RefSeq" id="WP_200748170.1">
    <property type="nucleotide sequence ID" value="NZ_JAEOAH010000004.1"/>
</dbReference>
<protein>
    <submittedName>
        <fullName evidence="2">Uncharacterized protein</fullName>
    </submittedName>
</protein>
<evidence type="ECO:0000256" key="1">
    <source>
        <dbReference type="SAM" id="Phobius"/>
    </source>
</evidence>
<keyword evidence="1" id="KW-0472">Membrane</keyword>
<dbReference type="Proteomes" id="UP000618943">
    <property type="component" value="Unassembled WGS sequence"/>
</dbReference>
<keyword evidence="1" id="KW-1133">Transmembrane helix</keyword>
<sequence length="226" mass="26319">MQNDKWLKKLMERPGLEPDQKFVQSLRKLKNLRGGSEMLYKRYETRHIFMVLAICTFLISPLFVLLVPLAVVHTIHYQYGVFLVYAPSVNYWVIGVGWFFVFLAFLLLFLLDVKKLSIVLSIICIIASGIVSFGGSTSYIKMTSDDISFRGIFAKENNIYGWDEVKKLIYYEMEPEDKEASYYEFYFKDGQMLTIKENGHVAEAQRTFFSLVQDEGVEVQYVTKEE</sequence>
<accession>A0ABS1H4X6</accession>
<gene>
    <name evidence="2" type="ORF">JFL43_04890</name>
</gene>
<feature type="transmembrane region" description="Helical" evidence="1">
    <location>
        <begin position="118"/>
        <end position="140"/>
    </location>
</feature>
<dbReference type="EMBL" id="JAEOAH010000004">
    <property type="protein sequence ID" value="MBK3494202.1"/>
    <property type="molecule type" value="Genomic_DNA"/>
</dbReference>
<feature type="transmembrane region" description="Helical" evidence="1">
    <location>
        <begin position="48"/>
        <end position="71"/>
    </location>
</feature>
<keyword evidence="1" id="KW-0812">Transmembrane</keyword>
<reference evidence="2 3" key="1">
    <citation type="submission" date="2020-12" db="EMBL/GenBank/DDBJ databases">
        <title>YIM B01967 draft genome.</title>
        <authorList>
            <person name="Yan X."/>
        </authorList>
    </citation>
    <scope>NUCLEOTIDE SEQUENCE [LARGE SCALE GENOMIC DNA]</scope>
    <source>
        <strain evidence="2 3">YIM B01967</strain>
    </source>
</reference>
<proteinExistence type="predicted"/>
<feature type="transmembrane region" description="Helical" evidence="1">
    <location>
        <begin position="91"/>
        <end position="111"/>
    </location>
</feature>
<evidence type="ECO:0000313" key="2">
    <source>
        <dbReference type="EMBL" id="MBK3494202.1"/>
    </source>
</evidence>
<keyword evidence="3" id="KW-1185">Reference proteome</keyword>
<name>A0ABS1H4X6_9BACL</name>
<comment type="caution">
    <text evidence="2">The sequence shown here is derived from an EMBL/GenBank/DDBJ whole genome shotgun (WGS) entry which is preliminary data.</text>
</comment>
<evidence type="ECO:0000313" key="3">
    <source>
        <dbReference type="Proteomes" id="UP000618943"/>
    </source>
</evidence>